<comment type="caution">
    <text evidence="2">The sequence shown here is derived from an EMBL/GenBank/DDBJ whole genome shotgun (WGS) entry which is preliminary data.</text>
</comment>
<dbReference type="GO" id="GO:0005886">
    <property type="term" value="C:plasma membrane"/>
    <property type="evidence" value="ECO:0007669"/>
    <property type="project" value="TreeGrafter"/>
</dbReference>
<dbReference type="InterPro" id="IPR050927">
    <property type="entry name" value="TRPM"/>
</dbReference>
<evidence type="ECO:0000313" key="2">
    <source>
        <dbReference type="EMBL" id="KAK2176832.1"/>
    </source>
</evidence>
<dbReference type="InterPro" id="IPR041491">
    <property type="entry name" value="TRPM_SLOG"/>
</dbReference>
<evidence type="ECO:0000259" key="1">
    <source>
        <dbReference type="Pfam" id="PF18139"/>
    </source>
</evidence>
<dbReference type="PANTHER" id="PTHR13800">
    <property type="entry name" value="TRANSIENT RECEPTOR POTENTIAL CATION CHANNEL, SUBFAMILY M, MEMBER 6"/>
    <property type="match status" value="1"/>
</dbReference>
<sequence length="172" mass="19076">MKMLKKHWHMTGANLVITVIGGAKNFNLDGKKKEVFNRGLVTAARTTKAWIITSGCNMGVMKAVGDAVQEGQSYSWDKEGMRHTLRCIGIAPWGYIERRQALVSMDGHGCWNASYKANHIIRHFHPVSLNPSHTHFLLVDDGYRGRYGGVADFRAKLERKISLPTSAPPGTG</sequence>
<accession>A0AAD9KSS3</accession>
<gene>
    <name evidence="2" type="ORF">NP493_636g01012</name>
</gene>
<proteinExistence type="predicted"/>
<keyword evidence="3" id="KW-1185">Reference proteome</keyword>
<name>A0AAD9KSS3_RIDPI</name>
<evidence type="ECO:0000313" key="3">
    <source>
        <dbReference type="Proteomes" id="UP001209878"/>
    </source>
</evidence>
<dbReference type="AlphaFoldDB" id="A0AAD9KSS3"/>
<organism evidence="2 3">
    <name type="scientific">Ridgeia piscesae</name>
    <name type="common">Tubeworm</name>
    <dbReference type="NCBI Taxonomy" id="27915"/>
    <lineage>
        <taxon>Eukaryota</taxon>
        <taxon>Metazoa</taxon>
        <taxon>Spiralia</taxon>
        <taxon>Lophotrochozoa</taxon>
        <taxon>Annelida</taxon>
        <taxon>Polychaeta</taxon>
        <taxon>Sedentaria</taxon>
        <taxon>Canalipalpata</taxon>
        <taxon>Sabellida</taxon>
        <taxon>Siboglinidae</taxon>
        <taxon>Ridgeia</taxon>
    </lineage>
</organism>
<dbReference type="PANTHER" id="PTHR13800:SF12">
    <property type="entry name" value="TRANSIENT RECEPTOR POTENTIAL CATION CHANNEL SUBFAMILY M MEMBER-LIKE 2"/>
    <property type="match status" value="1"/>
</dbReference>
<dbReference type="EMBL" id="JAODUO010000636">
    <property type="protein sequence ID" value="KAK2176832.1"/>
    <property type="molecule type" value="Genomic_DNA"/>
</dbReference>
<feature type="domain" description="TRPM SLOG" evidence="1">
    <location>
        <begin position="1"/>
        <end position="163"/>
    </location>
</feature>
<protein>
    <recommendedName>
        <fullName evidence="1">TRPM SLOG domain-containing protein</fullName>
    </recommendedName>
</protein>
<dbReference type="Pfam" id="PF18139">
    <property type="entry name" value="LSDAT_euk"/>
    <property type="match status" value="1"/>
</dbReference>
<reference evidence="2" key="1">
    <citation type="journal article" date="2023" name="Mol. Biol. Evol.">
        <title>Third-Generation Sequencing Reveals the Adaptive Role of the Epigenome in Three Deep-Sea Polychaetes.</title>
        <authorList>
            <person name="Perez M."/>
            <person name="Aroh O."/>
            <person name="Sun Y."/>
            <person name="Lan Y."/>
            <person name="Juniper S.K."/>
            <person name="Young C.R."/>
            <person name="Angers B."/>
            <person name="Qian P.Y."/>
        </authorList>
    </citation>
    <scope>NUCLEOTIDE SEQUENCE</scope>
    <source>
        <strain evidence="2">R07B-5</strain>
    </source>
</reference>
<dbReference type="Proteomes" id="UP001209878">
    <property type="component" value="Unassembled WGS sequence"/>
</dbReference>
<dbReference type="GO" id="GO:0099604">
    <property type="term" value="F:ligand-gated calcium channel activity"/>
    <property type="evidence" value="ECO:0007669"/>
    <property type="project" value="TreeGrafter"/>
</dbReference>